<organism evidence="1 2">
    <name type="scientific">Candidatus Onthousia faecipullorum</name>
    <dbReference type="NCBI Taxonomy" id="2840887"/>
    <lineage>
        <taxon>Bacteria</taxon>
        <taxon>Bacillati</taxon>
        <taxon>Bacillota</taxon>
        <taxon>Bacilli</taxon>
        <taxon>Candidatus Onthousia</taxon>
    </lineage>
</organism>
<reference evidence="1" key="1">
    <citation type="submission" date="2020-10" db="EMBL/GenBank/DDBJ databases">
        <authorList>
            <person name="Gilroy R."/>
        </authorList>
    </citation>
    <scope>NUCLEOTIDE SEQUENCE</scope>
    <source>
        <strain evidence="1">CHK195-26880</strain>
    </source>
</reference>
<name>A0A9D1KBU2_9FIRM</name>
<protein>
    <submittedName>
        <fullName evidence="1">Uncharacterized protein</fullName>
    </submittedName>
</protein>
<proteinExistence type="predicted"/>
<dbReference type="EMBL" id="DVKQ01000075">
    <property type="protein sequence ID" value="HIT37990.1"/>
    <property type="molecule type" value="Genomic_DNA"/>
</dbReference>
<reference evidence="1" key="2">
    <citation type="journal article" date="2021" name="PeerJ">
        <title>Extensive microbial diversity within the chicken gut microbiome revealed by metagenomics and culture.</title>
        <authorList>
            <person name="Gilroy R."/>
            <person name="Ravi A."/>
            <person name="Getino M."/>
            <person name="Pursley I."/>
            <person name="Horton D.L."/>
            <person name="Alikhan N.F."/>
            <person name="Baker D."/>
            <person name="Gharbi K."/>
            <person name="Hall N."/>
            <person name="Watson M."/>
            <person name="Adriaenssens E.M."/>
            <person name="Foster-Nyarko E."/>
            <person name="Jarju S."/>
            <person name="Secka A."/>
            <person name="Antonio M."/>
            <person name="Oren A."/>
            <person name="Chaudhuri R.R."/>
            <person name="La Ragione R."/>
            <person name="Hildebrand F."/>
            <person name="Pallen M.J."/>
        </authorList>
    </citation>
    <scope>NUCLEOTIDE SEQUENCE</scope>
    <source>
        <strain evidence="1">CHK195-26880</strain>
    </source>
</reference>
<evidence type="ECO:0000313" key="1">
    <source>
        <dbReference type="EMBL" id="HIT37990.1"/>
    </source>
</evidence>
<dbReference type="Proteomes" id="UP000886833">
    <property type="component" value="Unassembled WGS sequence"/>
</dbReference>
<comment type="caution">
    <text evidence="1">The sequence shown here is derived from an EMBL/GenBank/DDBJ whole genome shotgun (WGS) entry which is preliminary data.</text>
</comment>
<sequence length="52" mass="5494">MVKNKKNILILGLVLLLIIAIVGVSYAVFNYSALGGPHSSNSFCLVMSVTSP</sequence>
<gene>
    <name evidence="1" type="ORF">IAB59_05905</name>
</gene>
<accession>A0A9D1KBU2</accession>
<evidence type="ECO:0000313" key="2">
    <source>
        <dbReference type="Proteomes" id="UP000886833"/>
    </source>
</evidence>
<dbReference type="AlphaFoldDB" id="A0A9D1KBU2"/>